<keyword evidence="2" id="KW-0732">Signal</keyword>
<organism evidence="4 5">
    <name type="scientific">Sphingomonas aquatilis</name>
    <dbReference type="NCBI Taxonomy" id="93063"/>
    <lineage>
        <taxon>Bacteria</taxon>
        <taxon>Pseudomonadati</taxon>
        <taxon>Pseudomonadota</taxon>
        <taxon>Alphaproteobacteria</taxon>
        <taxon>Sphingomonadales</taxon>
        <taxon>Sphingomonadaceae</taxon>
        <taxon>Sphingomonas</taxon>
    </lineage>
</organism>
<name>A0AAW3TXB1_9SPHN</name>
<proteinExistence type="predicted"/>
<feature type="chain" id="PRO_5044014204" evidence="2">
    <location>
        <begin position="49"/>
        <end position="337"/>
    </location>
</feature>
<dbReference type="Gene3D" id="3.60.15.10">
    <property type="entry name" value="Ribonuclease Z/Hydroxyacylglutathione hydrolase-like"/>
    <property type="match status" value="1"/>
</dbReference>
<dbReference type="GO" id="GO:0042781">
    <property type="term" value="F:3'-tRNA processing endoribonuclease activity"/>
    <property type="evidence" value="ECO:0007669"/>
    <property type="project" value="TreeGrafter"/>
</dbReference>
<dbReference type="InterPro" id="IPR036866">
    <property type="entry name" value="RibonucZ/Hydroxyglut_hydro"/>
</dbReference>
<accession>A0AAW3TXB1</accession>
<dbReference type="Pfam" id="PF12706">
    <property type="entry name" value="Lactamase_B_2"/>
    <property type="match status" value="1"/>
</dbReference>
<feature type="signal peptide" evidence="2">
    <location>
        <begin position="1"/>
        <end position="48"/>
    </location>
</feature>
<dbReference type="SUPFAM" id="SSF56281">
    <property type="entry name" value="Metallo-hydrolase/oxidoreductase"/>
    <property type="match status" value="1"/>
</dbReference>
<reference evidence="4 5" key="1">
    <citation type="submission" date="2020-08" db="EMBL/GenBank/DDBJ databases">
        <title>Genomic Encyclopedia of Type Strains, Phase IV (KMG-IV): sequencing the most valuable type-strain genomes for metagenomic binning, comparative biology and taxonomic classification.</title>
        <authorList>
            <person name="Goeker M."/>
        </authorList>
    </citation>
    <scope>NUCLEOTIDE SEQUENCE [LARGE SCALE GENOMIC DNA]</scope>
    <source>
        <strain evidence="4 5">DSM 15581</strain>
    </source>
</reference>
<protein>
    <submittedName>
        <fullName evidence="4">Ribonuclease BN (tRNA processing enzyme)</fullName>
    </submittedName>
</protein>
<feature type="domain" description="Metallo-beta-lactamase" evidence="3">
    <location>
        <begin position="89"/>
        <end position="301"/>
    </location>
</feature>
<dbReference type="EMBL" id="JACIDB010000012">
    <property type="protein sequence ID" value="MBB3877181.1"/>
    <property type="molecule type" value="Genomic_DNA"/>
</dbReference>
<evidence type="ECO:0000313" key="4">
    <source>
        <dbReference type="EMBL" id="MBB3877181.1"/>
    </source>
</evidence>
<evidence type="ECO:0000256" key="2">
    <source>
        <dbReference type="SAM" id="SignalP"/>
    </source>
</evidence>
<dbReference type="CDD" id="cd07719">
    <property type="entry name" value="arylsulfatase_AtsA-like_MBL-fold"/>
    <property type="match status" value="1"/>
</dbReference>
<dbReference type="PANTHER" id="PTHR46018:SF2">
    <property type="entry name" value="ZINC PHOSPHODIESTERASE ELAC PROTEIN 1"/>
    <property type="match status" value="1"/>
</dbReference>
<dbReference type="PANTHER" id="PTHR46018">
    <property type="entry name" value="ZINC PHOSPHODIESTERASE ELAC PROTEIN 1"/>
    <property type="match status" value="1"/>
</dbReference>
<keyword evidence="5" id="KW-1185">Reference proteome</keyword>
<comment type="caution">
    <text evidence="4">The sequence shown here is derived from an EMBL/GenBank/DDBJ whole genome shotgun (WGS) entry which is preliminary data.</text>
</comment>
<sequence length="337" mass="35560">MTVQLSVADVKTRLGNGAPGASRIPPMKKLLRSLPMAAVLATASPAMAQQAPQCGTSGVALQLLGSGGPISDDARASSGAIIWINGKARILIDAGGGTYLRYGQSGARLEDLDFIGISHFHTDHSADLPAILKGGYFLANSHAVRLVGPTGNTNFPSMTGFFQREFGKGRGSFAYLSGLSSASEGLKLDVHAFDVNVAKPTPTLVWRGDGVTITALGIPHGDVPALAFRIETPKGVIVLSADQNGSRREFLDFARGADILMMPAAIDDDADTASRFLHAPPTVVGKIAAATHPRMLVLDHFMGRSLRDKDHNIQIIRGFYHGPVAAGRDLSCFPLSR</sequence>
<evidence type="ECO:0000256" key="1">
    <source>
        <dbReference type="ARBA" id="ARBA00022801"/>
    </source>
</evidence>
<evidence type="ECO:0000313" key="5">
    <source>
        <dbReference type="Proteomes" id="UP000528945"/>
    </source>
</evidence>
<dbReference type="Proteomes" id="UP000528945">
    <property type="component" value="Unassembled WGS sequence"/>
</dbReference>
<gene>
    <name evidence="4" type="ORF">GGR47_003449</name>
</gene>
<dbReference type="AlphaFoldDB" id="A0AAW3TXB1"/>
<dbReference type="InterPro" id="IPR044094">
    <property type="entry name" value="AtsA-like_MBL-fold"/>
</dbReference>
<dbReference type="RefSeq" id="WP_241229470.1">
    <property type="nucleotide sequence ID" value="NZ_JACIDB010000012.1"/>
</dbReference>
<dbReference type="GeneID" id="78487913"/>
<keyword evidence="1" id="KW-0378">Hydrolase</keyword>
<dbReference type="InterPro" id="IPR001279">
    <property type="entry name" value="Metallo-B-lactamas"/>
</dbReference>
<evidence type="ECO:0000259" key="3">
    <source>
        <dbReference type="Pfam" id="PF12706"/>
    </source>
</evidence>